<accession>A0A6C0ANJ9</accession>
<comment type="similarity">
    <text evidence="2">Belongs to the Orn/Lys/Arg decarboxylase class-II family.</text>
</comment>
<evidence type="ECO:0000256" key="5">
    <source>
        <dbReference type="ARBA" id="ARBA00034115"/>
    </source>
</evidence>
<dbReference type="SUPFAM" id="SSF50621">
    <property type="entry name" value="Alanine racemase C-terminal domain-like"/>
    <property type="match status" value="1"/>
</dbReference>
<dbReference type="FunFam" id="3.20.20.10:FF:000008">
    <property type="entry name" value="Ornithine decarboxylase"/>
    <property type="match status" value="1"/>
</dbReference>
<name>A0A6C0ANJ9_9ZZZZ</name>
<dbReference type="InterPro" id="IPR002433">
    <property type="entry name" value="Orn_de-COase"/>
</dbReference>
<evidence type="ECO:0000256" key="7">
    <source>
        <dbReference type="ARBA" id="ARBA00049127"/>
    </source>
</evidence>
<dbReference type="InterPro" id="IPR022644">
    <property type="entry name" value="De-COase2_N"/>
</dbReference>
<organism evidence="10">
    <name type="scientific">viral metagenome</name>
    <dbReference type="NCBI Taxonomy" id="1070528"/>
    <lineage>
        <taxon>unclassified sequences</taxon>
        <taxon>metagenomes</taxon>
        <taxon>organismal metagenomes</taxon>
    </lineage>
</organism>
<dbReference type="PANTHER" id="PTHR11482">
    <property type="entry name" value="ARGININE/DIAMINOPIMELATE/ORNITHINE DECARBOXYLASE"/>
    <property type="match status" value="1"/>
</dbReference>
<dbReference type="EC" id="4.1.1.17" evidence="6"/>
<dbReference type="Gene3D" id="2.40.37.10">
    <property type="entry name" value="Lyase, Ornithine Decarboxylase, Chain A, domain 1"/>
    <property type="match status" value="1"/>
</dbReference>
<evidence type="ECO:0000313" key="10">
    <source>
        <dbReference type="EMBL" id="QHS81397.1"/>
    </source>
</evidence>
<sequence length="423" mass="47244">MLLVLKKLMKTFFTTHNIDTTLKNLRQLVSSFPKAHGSIAVLSKSRIETQWLMWAKALPTISPYYAVKCNPEPFLLKTLIDKGANFDCASLREVHDVRTCKIAYDITIPEILYAHPLKSDKDIGVIGTHNIKTTVVDSVEECDKLLKCEWKGDAFVRIAVNDKDSKMPFSAKFGATEKELDQIARTSLIPLTGISFHVGSGCENPLQYKDAIEYAAGTAFTILRKYGHYPKTVDIGGGFSSDPSAFAKTANVIQEALKNVPKNRIMIAEPGRFFAHPSQDLFVKVIAKKKGPNGLRYVIDESLYGHFSCIPFDHQKPAFVRIPQGHSERPVKEAILFGRTCDSLDVIAKGPMEELEVGDWLYFPLMGAYTSATASEFNGFPKPELLEDTENLLPPVEEAWQLTKEFHRTNATLKFSNALEPIV</sequence>
<evidence type="ECO:0000256" key="6">
    <source>
        <dbReference type="ARBA" id="ARBA00034138"/>
    </source>
</evidence>
<protein>
    <recommendedName>
        <fullName evidence="6">ornithine decarboxylase</fullName>
        <ecNumber evidence="6">4.1.1.17</ecNumber>
    </recommendedName>
</protein>
<dbReference type="InterPro" id="IPR022653">
    <property type="entry name" value="De-COase2_pyr-phos_BS"/>
</dbReference>
<dbReference type="Pfam" id="PF02784">
    <property type="entry name" value="Orn_Arg_deC_N"/>
    <property type="match status" value="1"/>
</dbReference>
<feature type="domain" description="Orn/DAP/Arg decarboxylase 2 C-terminal" evidence="8">
    <location>
        <begin position="281"/>
        <end position="367"/>
    </location>
</feature>
<dbReference type="GO" id="GO:0005737">
    <property type="term" value="C:cytoplasm"/>
    <property type="evidence" value="ECO:0007669"/>
    <property type="project" value="TreeGrafter"/>
</dbReference>
<dbReference type="Gene3D" id="3.20.20.10">
    <property type="entry name" value="Alanine racemase"/>
    <property type="match status" value="1"/>
</dbReference>
<keyword evidence="4" id="KW-0456">Lyase</keyword>
<dbReference type="AlphaFoldDB" id="A0A6C0ANJ9"/>
<evidence type="ECO:0000259" key="9">
    <source>
        <dbReference type="Pfam" id="PF02784"/>
    </source>
</evidence>
<comment type="pathway">
    <text evidence="5">Amine and polyamine biosynthesis; putrescine biosynthesis via L-ornithine pathway; putrescine from L-ornithine: step 1/1.</text>
</comment>
<dbReference type="PROSITE" id="PS00878">
    <property type="entry name" value="ODR_DC_2_1"/>
    <property type="match status" value="1"/>
</dbReference>
<feature type="domain" description="Orn/DAP/Arg decarboxylase 2 N-terminal" evidence="9">
    <location>
        <begin position="45"/>
        <end position="275"/>
    </location>
</feature>
<evidence type="ECO:0000259" key="8">
    <source>
        <dbReference type="Pfam" id="PF00278"/>
    </source>
</evidence>
<dbReference type="Pfam" id="PF00278">
    <property type="entry name" value="Orn_DAP_Arg_deC"/>
    <property type="match status" value="1"/>
</dbReference>
<dbReference type="PANTHER" id="PTHR11482:SF6">
    <property type="entry name" value="ORNITHINE DECARBOXYLASE 1-RELATED"/>
    <property type="match status" value="1"/>
</dbReference>
<dbReference type="InterPro" id="IPR000183">
    <property type="entry name" value="Orn/DAP/Arg_de-COase"/>
</dbReference>
<comment type="catalytic activity">
    <reaction evidence="7">
        <text>L-ornithine + H(+) = putrescine + CO2</text>
        <dbReference type="Rhea" id="RHEA:22964"/>
        <dbReference type="ChEBI" id="CHEBI:15378"/>
        <dbReference type="ChEBI" id="CHEBI:16526"/>
        <dbReference type="ChEBI" id="CHEBI:46911"/>
        <dbReference type="ChEBI" id="CHEBI:326268"/>
        <dbReference type="EC" id="4.1.1.17"/>
    </reaction>
</comment>
<dbReference type="EMBL" id="MN740736">
    <property type="protein sequence ID" value="QHS81397.1"/>
    <property type="molecule type" value="Genomic_DNA"/>
</dbReference>
<dbReference type="InterPro" id="IPR029066">
    <property type="entry name" value="PLP-binding_barrel"/>
</dbReference>
<keyword evidence="3" id="KW-0663">Pyridoxal phosphate</keyword>
<evidence type="ECO:0000256" key="1">
    <source>
        <dbReference type="ARBA" id="ARBA00001933"/>
    </source>
</evidence>
<dbReference type="PRINTS" id="PR01182">
    <property type="entry name" value="ORNDCRBXLASE"/>
</dbReference>
<dbReference type="SUPFAM" id="SSF51419">
    <property type="entry name" value="PLP-binding barrel"/>
    <property type="match status" value="1"/>
</dbReference>
<proteinExistence type="inferred from homology"/>
<dbReference type="GO" id="GO:0033387">
    <property type="term" value="P:putrescine biosynthetic process from arginine, via ornithine"/>
    <property type="evidence" value="ECO:0007669"/>
    <property type="project" value="TreeGrafter"/>
</dbReference>
<dbReference type="GO" id="GO:0004586">
    <property type="term" value="F:ornithine decarboxylase activity"/>
    <property type="evidence" value="ECO:0007669"/>
    <property type="project" value="UniProtKB-EC"/>
</dbReference>
<evidence type="ECO:0000256" key="3">
    <source>
        <dbReference type="ARBA" id="ARBA00022898"/>
    </source>
</evidence>
<comment type="cofactor">
    <cofactor evidence="1">
        <name>pyridoxal 5'-phosphate</name>
        <dbReference type="ChEBI" id="CHEBI:597326"/>
    </cofactor>
</comment>
<reference evidence="10" key="1">
    <citation type="journal article" date="2020" name="Nature">
        <title>Giant virus diversity and host interactions through global metagenomics.</title>
        <authorList>
            <person name="Schulz F."/>
            <person name="Roux S."/>
            <person name="Paez-Espino D."/>
            <person name="Jungbluth S."/>
            <person name="Walsh D.A."/>
            <person name="Denef V.J."/>
            <person name="McMahon K.D."/>
            <person name="Konstantinidis K.T."/>
            <person name="Eloe-Fadrosh E.A."/>
            <person name="Kyrpides N.C."/>
            <person name="Woyke T."/>
        </authorList>
    </citation>
    <scope>NUCLEOTIDE SEQUENCE</scope>
    <source>
        <strain evidence="10">GVMAG-S-1101161-73</strain>
    </source>
</reference>
<dbReference type="InterPro" id="IPR022643">
    <property type="entry name" value="De-COase2_C"/>
</dbReference>
<evidence type="ECO:0000256" key="2">
    <source>
        <dbReference type="ARBA" id="ARBA00008872"/>
    </source>
</evidence>
<evidence type="ECO:0000256" key="4">
    <source>
        <dbReference type="ARBA" id="ARBA00023239"/>
    </source>
</evidence>
<dbReference type="InterPro" id="IPR009006">
    <property type="entry name" value="Ala_racemase/Decarboxylase_C"/>
</dbReference>
<dbReference type="PRINTS" id="PR01179">
    <property type="entry name" value="ODADCRBXLASE"/>
</dbReference>